<feature type="compositionally biased region" description="Low complexity" evidence="6">
    <location>
        <begin position="822"/>
        <end position="836"/>
    </location>
</feature>
<reference evidence="8 9" key="1">
    <citation type="journal article" date="2016" name="Genome Biol. Evol.">
        <title>Divergent and convergent evolution of fungal pathogenicity.</title>
        <authorList>
            <person name="Shang Y."/>
            <person name="Xiao G."/>
            <person name="Zheng P."/>
            <person name="Cen K."/>
            <person name="Zhan S."/>
            <person name="Wang C."/>
        </authorList>
    </citation>
    <scope>NUCLEOTIDE SEQUENCE [LARGE SCALE GENOMIC DNA]</scope>
    <source>
        <strain evidence="8 9">RCEF 2490</strain>
    </source>
</reference>
<dbReference type="SUPFAM" id="SSF144083">
    <property type="entry name" value="Magnesium transport protein CorA, transmembrane region"/>
    <property type="match status" value="1"/>
</dbReference>
<feature type="compositionally biased region" description="Low complexity" evidence="6">
    <location>
        <begin position="486"/>
        <end position="508"/>
    </location>
</feature>
<evidence type="ECO:0000256" key="1">
    <source>
        <dbReference type="ARBA" id="ARBA00004141"/>
    </source>
</evidence>
<feature type="region of interest" description="Disordered" evidence="6">
    <location>
        <begin position="815"/>
        <end position="844"/>
    </location>
</feature>
<feature type="transmembrane region" description="Helical" evidence="7">
    <location>
        <begin position="1117"/>
        <end position="1138"/>
    </location>
</feature>
<protein>
    <submittedName>
        <fullName evidence="8">Ankyrin repeat protein</fullName>
    </submittedName>
</protein>
<comment type="caution">
    <text evidence="8">The sequence shown here is derived from an EMBL/GenBank/DDBJ whole genome shotgun (WGS) entry which is preliminary data.</text>
</comment>
<dbReference type="Gene3D" id="3.40.50.1820">
    <property type="entry name" value="alpha/beta hydrolase"/>
    <property type="match status" value="1"/>
</dbReference>
<dbReference type="GO" id="GO:0046873">
    <property type="term" value="F:metal ion transmembrane transporter activity"/>
    <property type="evidence" value="ECO:0007669"/>
    <property type="project" value="InterPro"/>
</dbReference>
<proteinExistence type="predicted"/>
<feature type="region of interest" description="Disordered" evidence="6">
    <location>
        <begin position="977"/>
        <end position="1003"/>
    </location>
</feature>
<dbReference type="GO" id="GO:0016020">
    <property type="term" value="C:membrane"/>
    <property type="evidence" value="ECO:0007669"/>
    <property type="project" value="UniProtKB-SubCell"/>
</dbReference>
<dbReference type="OrthoDB" id="361039at2759"/>
<dbReference type="InterPro" id="IPR029058">
    <property type="entry name" value="AB_hydrolase_fold"/>
</dbReference>
<evidence type="ECO:0000313" key="8">
    <source>
        <dbReference type="EMBL" id="KZZ92922.1"/>
    </source>
</evidence>
<dbReference type="Proteomes" id="UP000078544">
    <property type="component" value="Unassembled WGS sequence"/>
</dbReference>
<dbReference type="PANTHER" id="PTHR47685">
    <property type="entry name" value="MAGNESIUM TRANSPORT PROTEIN CORA"/>
    <property type="match status" value="1"/>
</dbReference>
<gene>
    <name evidence="8" type="ORF">AAL_05954</name>
</gene>
<dbReference type="InterPro" id="IPR045863">
    <property type="entry name" value="CorA_TM1_TM2"/>
</dbReference>
<evidence type="ECO:0000256" key="6">
    <source>
        <dbReference type="SAM" id="MobiDB-lite"/>
    </source>
</evidence>
<feature type="compositionally biased region" description="Basic and acidic residues" evidence="6">
    <location>
        <begin position="1246"/>
        <end position="1258"/>
    </location>
</feature>
<evidence type="ECO:0000256" key="3">
    <source>
        <dbReference type="ARBA" id="ARBA00022989"/>
    </source>
</evidence>
<feature type="compositionally biased region" description="Low complexity" evidence="6">
    <location>
        <begin position="1269"/>
        <end position="1283"/>
    </location>
</feature>
<feature type="region of interest" description="Disordered" evidence="6">
    <location>
        <begin position="1222"/>
        <end position="1293"/>
    </location>
</feature>
<evidence type="ECO:0000313" key="9">
    <source>
        <dbReference type="Proteomes" id="UP000078544"/>
    </source>
</evidence>
<sequence>MAATAAAAAHDVLLRASPRFTVIDPDGPLTHDLTTVDVVAVPCPGADAHRSWARDGLMSRYHGALSMRDAQPHYHAHAHAHAHATPRPPSTAVSWVRHGVRRENDRARILLYEHPERDTLAGLADALVDALLLLQLQQQQQQQYHHHHHNQRQRPLLFMAHSLGGLVVKMALVRARKGLLRDCYGVAFFGTPHQGSSYFAMPSLATSIQSLLQLSWPLPASITDDLRVGNPLLAQIDQEFKAVAQDLQIWTFYETIPSRLSGGSVSVSSESRDVYFTAPLTSTKSAILGMRQERVYPLKSDHANVASFGRHNLHTLRLFLKQLAREIDRADANVRDGVDQVNWNLGLEQRVSVEVHGFFDDTPPPVPGQAAQVPPIVRTWSTRVPLTSFLNKGPEVCLRERLNEVEVSAEPEVLLRQRGGQSLIRVSDRTEPEVGPPRIRSPHSTTVKNVLGLGACEGGRPSPASPVIRPVVVPHLKTSLYASSGATLPRTATPPTRTTSPLSHPGLSPSPLVRADFEHDLAIDQLSPPLHSARPFTAGSDGLSSASRDLPPFSDHHRSVLDEACISDDASLETLPRLPEAVVAIRKVVEDLAGKDDTVIMDGVPRAFETPSVDTRKFIWVHVPFNNPTWVKSVLQTLEVSYQKDYSALYGQDFWMTRHTRGRHAQHYAYFASPGCYFSSPQTLSPRHRPLGEPTPSSMVPGGGDSTFTCLFLPYLHFDSYKRLIRRRDLITQRLKQGRSQPVPENVAKSDSLELQVIWEFLGHDPPINCRRTLDQYEYPSLRDTRSRDDDQMLYKLTKERFAVADEKGVFTFRQDSSNGATSGSGRSEPSSSTNSWRERVFAGDGNDTGDVNGVLNGNVLMVDQLWLWVIQSHTIVSFFPKRESDPIEGPLYQQADLRESIFNEVNVDLTRQCENAFDLAALAALHAVSVLLDRSSHPGLEVFRILEEAISLLTERLTSSLKEFRAIGFRDKASDYEPAEDGERSIRKRHKEEGRRAERENRDNTSALLELRDIEDELQTLLHLFERQSKVIMSMQSIFNRPGLREQTTNGRGFLIEAIKRLREYAQQANEMMQRVRATRDDYDKLLQMVQRQAQVDEVRLSRLHADLASAQSRSVMIFTTFTVIFLPLTFFTGLFGMNTQEWGGDNNLSLKTIGIISLPASTFLVIASLVIAFSSSSRRFFSWAGSRYRGAERWMYLFVWRPMMARLAAWGDAVLRRGNADGERDGASPPPKRHRKLDTEVSDFWERNQPERDRGYKIPAANKKRGGWTTTTTTTGTATNGASENGKGARR</sequence>
<organism evidence="8 9">
    <name type="scientific">Moelleriella libera RCEF 2490</name>
    <dbReference type="NCBI Taxonomy" id="1081109"/>
    <lineage>
        <taxon>Eukaryota</taxon>
        <taxon>Fungi</taxon>
        <taxon>Dikarya</taxon>
        <taxon>Ascomycota</taxon>
        <taxon>Pezizomycotina</taxon>
        <taxon>Sordariomycetes</taxon>
        <taxon>Hypocreomycetidae</taxon>
        <taxon>Hypocreales</taxon>
        <taxon>Clavicipitaceae</taxon>
        <taxon>Moelleriella</taxon>
    </lineage>
</organism>
<evidence type="ECO:0000256" key="4">
    <source>
        <dbReference type="ARBA" id="ARBA00023136"/>
    </source>
</evidence>
<dbReference type="EMBL" id="AZGY01000014">
    <property type="protein sequence ID" value="KZZ92922.1"/>
    <property type="molecule type" value="Genomic_DNA"/>
</dbReference>
<dbReference type="Pfam" id="PF01544">
    <property type="entry name" value="CorA"/>
    <property type="match status" value="1"/>
</dbReference>
<dbReference type="Gene3D" id="1.20.58.340">
    <property type="entry name" value="Magnesium transport protein CorA, transmembrane region"/>
    <property type="match status" value="1"/>
</dbReference>
<keyword evidence="9" id="KW-1185">Reference proteome</keyword>
<keyword evidence="3 7" id="KW-1133">Transmembrane helix</keyword>
<feature type="region of interest" description="Disordered" evidence="6">
    <location>
        <begin position="484"/>
        <end position="508"/>
    </location>
</feature>
<dbReference type="SUPFAM" id="SSF53474">
    <property type="entry name" value="alpha/beta-Hydrolases"/>
    <property type="match status" value="1"/>
</dbReference>
<feature type="transmembrane region" description="Helical" evidence="7">
    <location>
        <begin position="1150"/>
        <end position="1176"/>
    </location>
</feature>
<dbReference type="InterPro" id="IPR050829">
    <property type="entry name" value="CorA_MIT"/>
</dbReference>
<keyword evidence="4 7" id="KW-0472">Membrane</keyword>
<keyword evidence="5" id="KW-0175">Coiled coil</keyword>
<keyword evidence="2 7" id="KW-0812">Transmembrane</keyword>
<feature type="coiled-coil region" evidence="5">
    <location>
        <begin position="1056"/>
        <end position="1083"/>
    </location>
</feature>
<accession>A0A167ZP26</accession>
<dbReference type="PANTHER" id="PTHR47685:SF1">
    <property type="entry name" value="MAGNESIUM TRANSPORT PROTEIN CORA"/>
    <property type="match status" value="1"/>
</dbReference>
<name>A0A167ZP26_9HYPO</name>
<comment type="subcellular location">
    <subcellularLocation>
        <location evidence="1">Membrane</location>
        <topology evidence="1">Multi-pass membrane protein</topology>
    </subcellularLocation>
</comment>
<evidence type="ECO:0000256" key="7">
    <source>
        <dbReference type="SAM" id="Phobius"/>
    </source>
</evidence>
<evidence type="ECO:0000256" key="5">
    <source>
        <dbReference type="SAM" id="Coils"/>
    </source>
</evidence>
<evidence type="ECO:0000256" key="2">
    <source>
        <dbReference type="ARBA" id="ARBA00022692"/>
    </source>
</evidence>
<dbReference type="InterPro" id="IPR002523">
    <property type="entry name" value="MgTranspt_CorA/ZnTranspt_ZntB"/>
</dbReference>